<accession>A0A8T0KKM2</accession>
<dbReference type="GO" id="GO:0003755">
    <property type="term" value="F:peptidyl-prolyl cis-trans isomerase activity"/>
    <property type="evidence" value="ECO:0007669"/>
    <property type="project" value="InterPro"/>
</dbReference>
<dbReference type="AlphaFoldDB" id="A0A8T0KKM2"/>
<protein>
    <submittedName>
        <fullName evidence="2">Peptidyl-prolyl cis-trans isomerase</fullName>
    </submittedName>
</protein>
<evidence type="ECO:0000313" key="3">
    <source>
        <dbReference type="Proteomes" id="UP000743370"/>
    </source>
</evidence>
<proteinExistence type="predicted"/>
<dbReference type="SUPFAM" id="SSF50891">
    <property type="entry name" value="Cyclophilin-like"/>
    <property type="match status" value="1"/>
</dbReference>
<gene>
    <name evidence="2" type="ORF">HKW66_Vig0104980</name>
</gene>
<sequence>MLKVFNIVGSESDHSMRHEGFMLGTSKDNYFNKGFDLFITTAPIPDLSEKLIVFGQVIKGEDIVQVAEFA</sequence>
<dbReference type="InterPro" id="IPR002130">
    <property type="entry name" value="Cyclophilin-type_PPIase_dom"/>
</dbReference>
<dbReference type="Proteomes" id="UP000743370">
    <property type="component" value="Unassembled WGS sequence"/>
</dbReference>
<dbReference type="PANTHER" id="PTHR47269">
    <property type="entry name" value="PEPTIDYL-PROLYL CIS-TRANS ISOMERASE CYP21-4"/>
    <property type="match status" value="1"/>
</dbReference>
<dbReference type="PANTHER" id="PTHR47269:SF4">
    <property type="entry name" value="PEPTIDYL-PROLYL CIS-TRANS ISOMERASE"/>
    <property type="match status" value="1"/>
</dbReference>
<feature type="domain" description="PPIase cyclophilin-type" evidence="1">
    <location>
        <begin position="10"/>
        <end position="65"/>
    </location>
</feature>
<name>A0A8T0KKM2_PHAAN</name>
<comment type="caution">
    <text evidence="2">The sequence shown here is derived from an EMBL/GenBank/DDBJ whole genome shotgun (WGS) entry which is preliminary data.</text>
</comment>
<dbReference type="Pfam" id="PF00160">
    <property type="entry name" value="Pro_isomerase"/>
    <property type="match status" value="1"/>
</dbReference>
<organism evidence="2 3">
    <name type="scientific">Phaseolus angularis</name>
    <name type="common">Azuki bean</name>
    <name type="synonym">Vigna angularis</name>
    <dbReference type="NCBI Taxonomy" id="3914"/>
    <lineage>
        <taxon>Eukaryota</taxon>
        <taxon>Viridiplantae</taxon>
        <taxon>Streptophyta</taxon>
        <taxon>Embryophyta</taxon>
        <taxon>Tracheophyta</taxon>
        <taxon>Spermatophyta</taxon>
        <taxon>Magnoliopsida</taxon>
        <taxon>eudicotyledons</taxon>
        <taxon>Gunneridae</taxon>
        <taxon>Pentapetalae</taxon>
        <taxon>rosids</taxon>
        <taxon>fabids</taxon>
        <taxon>Fabales</taxon>
        <taxon>Fabaceae</taxon>
        <taxon>Papilionoideae</taxon>
        <taxon>50 kb inversion clade</taxon>
        <taxon>NPAAA clade</taxon>
        <taxon>indigoferoid/millettioid clade</taxon>
        <taxon>Phaseoleae</taxon>
        <taxon>Vigna</taxon>
    </lineage>
</organism>
<keyword evidence="2" id="KW-0413">Isomerase</keyword>
<evidence type="ECO:0000313" key="2">
    <source>
        <dbReference type="EMBL" id="KAG2399649.1"/>
    </source>
</evidence>
<reference evidence="2 3" key="1">
    <citation type="submission" date="2020-05" db="EMBL/GenBank/DDBJ databases">
        <title>Vigna angularis (adzuki bean) Var. LongXiaoDou No. 4 denovo assembly.</title>
        <authorList>
            <person name="Xiang H."/>
        </authorList>
    </citation>
    <scope>NUCLEOTIDE SEQUENCE [LARGE SCALE GENOMIC DNA]</scope>
    <source>
        <tissue evidence="2">Leaf</tissue>
    </source>
</reference>
<dbReference type="InterPro" id="IPR029000">
    <property type="entry name" value="Cyclophilin-like_dom_sf"/>
</dbReference>
<dbReference type="EMBL" id="JABFOF010000004">
    <property type="protein sequence ID" value="KAG2399649.1"/>
    <property type="molecule type" value="Genomic_DNA"/>
</dbReference>
<dbReference type="Gene3D" id="2.40.100.10">
    <property type="entry name" value="Cyclophilin-like"/>
    <property type="match status" value="1"/>
</dbReference>
<evidence type="ECO:0000259" key="1">
    <source>
        <dbReference type="Pfam" id="PF00160"/>
    </source>
</evidence>